<gene>
    <name evidence="1" type="ORF">D7V94_10530</name>
</gene>
<dbReference type="OrthoDB" id="9816424at2"/>
<dbReference type="Gene3D" id="3.20.20.80">
    <property type="entry name" value="Glycosidases"/>
    <property type="match status" value="1"/>
</dbReference>
<accession>A0A3A9AIX0</accession>
<keyword evidence="2" id="KW-1185">Reference proteome</keyword>
<dbReference type="PANTHER" id="PTHR41244">
    <property type="entry name" value="RHAMNAN SYNTHESIS F"/>
    <property type="match status" value="1"/>
</dbReference>
<comment type="caution">
    <text evidence="1">The sequence shown here is derived from an EMBL/GenBank/DDBJ whole genome shotgun (WGS) entry which is preliminary data.</text>
</comment>
<proteinExistence type="predicted"/>
<evidence type="ECO:0000313" key="1">
    <source>
        <dbReference type="EMBL" id="RKI91412.1"/>
    </source>
</evidence>
<dbReference type="RefSeq" id="WP_120469502.1">
    <property type="nucleotide sequence ID" value="NZ_RAYQ01000010.1"/>
</dbReference>
<sequence length="363" mass="43809">MKIIAFYLPQFHRIDVNDKNWGEGFTEWENVKSAKSLCKKHIQPRIPYNNNYYDLESTDVLKWQCKLANQYGIYGFCFYHYWFSGKPLMETPIKNLLNNADIKIRYCLSWANESWYKKAGFQKELILKQEYGDKNEWQKHCQFLLPYFMDKRYIKIDGKPVFIIYRPELIERLEDMITYMNQFMCEHGAGEICFIYQYIHYNHKKDKGGRLFSYGIEYQPVYAKYAQMRTPAMLFRKMMSIFFTKSVRNRNRLSLLTLNYDRTWKRILKHKPIDEKIFPGAFVNWDNTPRYGARGSFYGNYSVEKFEKYLEMQIIHSRRIYKKEMLFLFAWNEWGEGGYLEPDIQENYARLKAVKKALASTGE</sequence>
<dbReference type="InterPro" id="IPR032719">
    <property type="entry name" value="WbsX"/>
</dbReference>
<dbReference type="EMBL" id="RAYQ01000010">
    <property type="protein sequence ID" value="RKI91412.1"/>
    <property type="molecule type" value="Genomic_DNA"/>
</dbReference>
<keyword evidence="1" id="KW-0808">Transferase</keyword>
<dbReference type="CDD" id="cd11579">
    <property type="entry name" value="Glyco_tran_WbsX"/>
    <property type="match status" value="1"/>
</dbReference>
<dbReference type="Proteomes" id="UP000280696">
    <property type="component" value="Unassembled WGS sequence"/>
</dbReference>
<evidence type="ECO:0000313" key="2">
    <source>
        <dbReference type="Proteomes" id="UP000280696"/>
    </source>
</evidence>
<protein>
    <submittedName>
        <fullName evidence="1">Glycosyl transferase</fullName>
    </submittedName>
</protein>
<dbReference type="AlphaFoldDB" id="A0A3A9AIX0"/>
<dbReference type="Pfam" id="PF14307">
    <property type="entry name" value="Glyco_tran_WbsX"/>
    <property type="match status" value="1"/>
</dbReference>
<name>A0A3A9AIX0_9FIRM</name>
<organism evidence="1 2">
    <name type="scientific">Parablautia intestinalis</name>
    <dbReference type="NCBI Taxonomy" id="2320100"/>
    <lineage>
        <taxon>Bacteria</taxon>
        <taxon>Bacillati</taxon>
        <taxon>Bacillota</taxon>
        <taxon>Clostridia</taxon>
        <taxon>Lachnospirales</taxon>
        <taxon>Lachnospiraceae</taxon>
        <taxon>Parablautia</taxon>
    </lineage>
</organism>
<dbReference type="GO" id="GO:0016740">
    <property type="term" value="F:transferase activity"/>
    <property type="evidence" value="ECO:0007669"/>
    <property type="project" value="UniProtKB-KW"/>
</dbReference>
<dbReference type="PANTHER" id="PTHR41244:SF1">
    <property type="entry name" value="GLYCOSYLTRANSFERASE"/>
    <property type="match status" value="1"/>
</dbReference>
<reference evidence="1 2" key="1">
    <citation type="submission" date="2018-09" db="EMBL/GenBank/DDBJ databases">
        <title>Murine metabolic-syndrome-specific gut microbial biobank.</title>
        <authorList>
            <person name="Liu C."/>
        </authorList>
    </citation>
    <scope>NUCLEOTIDE SEQUENCE [LARGE SCALE GENOMIC DNA]</scope>
    <source>
        <strain evidence="1 2">0.1xD8-82</strain>
    </source>
</reference>